<dbReference type="Gene3D" id="2.20.110.10">
    <property type="entry name" value="Histone H3 K4-specific methyltransferase SET7/9 N-terminal domain"/>
    <property type="match status" value="3"/>
</dbReference>
<reference evidence="2 3" key="1">
    <citation type="submission" date="2020-03" db="EMBL/GenBank/DDBJ databases">
        <title>Salinimicrobium sp. nov, isolated from SCS.</title>
        <authorList>
            <person name="Cao W.R."/>
        </authorList>
    </citation>
    <scope>NUCLEOTIDE SEQUENCE [LARGE SCALE GENOMIC DNA]</scope>
    <source>
        <strain evidence="3">J15B91</strain>
    </source>
</reference>
<proteinExistence type="predicted"/>
<gene>
    <name evidence="2" type="ORF">HC175_01960</name>
</gene>
<keyword evidence="1" id="KW-0732">Signal</keyword>
<dbReference type="Proteomes" id="UP000703674">
    <property type="component" value="Unassembled WGS sequence"/>
</dbReference>
<protein>
    <submittedName>
        <fullName evidence="2">Aspartic peptidase</fullName>
    </submittedName>
</protein>
<feature type="chain" id="PRO_5045696580" evidence="1">
    <location>
        <begin position="25"/>
        <end position="226"/>
    </location>
</feature>
<name>A0ABX1CTS1_9FLAO</name>
<feature type="signal peptide" evidence="1">
    <location>
        <begin position="1"/>
        <end position="24"/>
    </location>
</feature>
<dbReference type="PANTHER" id="PTHR46820:SF1">
    <property type="entry name" value="HISTONE-LYSINE N-METHYLTRANSFERASE SETD7"/>
    <property type="match status" value="1"/>
</dbReference>
<dbReference type="EMBL" id="JAAVJR010000001">
    <property type="protein sequence ID" value="NJW51680.1"/>
    <property type="molecule type" value="Genomic_DNA"/>
</dbReference>
<dbReference type="InterPro" id="IPR011652">
    <property type="entry name" value="MORN_2"/>
</dbReference>
<dbReference type="PANTHER" id="PTHR46820">
    <property type="entry name" value="HISTONE-LYSINE N-METHYLTRANSFERASE SETD7"/>
    <property type="match status" value="1"/>
</dbReference>
<organism evidence="2 3">
    <name type="scientific">Salinimicrobium oceani</name>
    <dbReference type="NCBI Taxonomy" id="2722702"/>
    <lineage>
        <taxon>Bacteria</taxon>
        <taxon>Pseudomonadati</taxon>
        <taxon>Bacteroidota</taxon>
        <taxon>Flavobacteriia</taxon>
        <taxon>Flavobacteriales</taxon>
        <taxon>Flavobacteriaceae</taxon>
        <taxon>Salinimicrobium</taxon>
    </lineage>
</organism>
<sequence>MLFKRNWELVICILIYTINNTAIAQEVNTFDSQGNKHGKWKEYFDSGKEMLKYEGEFIHGKETGMFKFYQEGLKQPAALMHFSPSHDTIRATYLSQRGKTISEGKLLNKQRTGTWKYYHKDLDRVMMIENYEAGKLHGDRKIFYEDGTLAEEAHYVAGELHGSRKLLSVKGVVLEDLQYVNGELHGPAKFYNGKGVLMSEGAYKRNKHHGTWRYYEQGKLKREKQY</sequence>
<accession>A0ABX1CTS1</accession>
<evidence type="ECO:0000313" key="3">
    <source>
        <dbReference type="Proteomes" id="UP000703674"/>
    </source>
</evidence>
<keyword evidence="3" id="KW-1185">Reference proteome</keyword>
<evidence type="ECO:0000256" key="1">
    <source>
        <dbReference type="SAM" id="SignalP"/>
    </source>
</evidence>
<dbReference type="RefSeq" id="WP_168136829.1">
    <property type="nucleotide sequence ID" value="NZ_JAAVJR010000001.1"/>
</dbReference>
<comment type="caution">
    <text evidence="2">The sequence shown here is derived from an EMBL/GenBank/DDBJ whole genome shotgun (WGS) entry which is preliminary data.</text>
</comment>
<dbReference type="Pfam" id="PF07661">
    <property type="entry name" value="MORN_2"/>
    <property type="match status" value="3"/>
</dbReference>
<dbReference type="SUPFAM" id="SSF82185">
    <property type="entry name" value="Histone H3 K4-specific methyltransferase SET7/9 N-terminal domain"/>
    <property type="match status" value="2"/>
</dbReference>
<evidence type="ECO:0000313" key="2">
    <source>
        <dbReference type="EMBL" id="NJW51680.1"/>
    </source>
</evidence>